<evidence type="ECO:0000256" key="1">
    <source>
        <dbReference type="SAM" id="MobiDB-lite"/>
    </source>
</evidence>
<protein>
    <recommendedName>
        <fullName evidence="5">DUF2993 domain-containing protein</fullName>
    </recommendedName>
</protein>
<proteinExistence type="predicted"/>
<name>A0ABP5MRP7_9MICC</name>
<reference evidence="4" key="1">
    <citation type="journal article" date="2019" name="Int. J. Syst. Evol. Microbiol.">
        <title>The Global Catalogue of Microorganisms (GCM) 10K type strain sequencing project: providing services to taxonomists for standard genome sequencing and annotation.</title>
        <authorList>
            <consortium name="The Broad Institute Genomics Platform"/>
            <consortium name="The Broad Institute Genome Sequencing Center for Infectious Disease"/>
            <person name="Wu L."/>
            <person name="Ma J."/>
        </authorList>
    </citation>
    <scope>NUCLEOTIDE SEQUENCE [LARGE SCALE GENOMIC DNA]</scope>
    <source>
        <strain evidence="4">JCM 14917</strain>
    </source>
</reference>
<feature type="transmembrane region" description="Helical" evidence="2">
    <location>
        <begin position="9"/>
        <end position="31"/>
    </location>
</feature>
<sequence length="231" mass="23742">MEWARAKDWLIGAVGMILVLGITIAILWWVVSSPAGGSGAEPTPSSTADMPGDLPPPAAPGDLSEDETWLADLELDAGTVVTVGSTLRDVQAVGQDVVTGPDGLVAARLSVDATVPFEVVADELGEGTVVRAAEGGQAAVVRTVEVLGRELRVVATGTVKVEGGSLVVEPRSIDIGGPDFLSNAIGTVVRSLVTIEHEIEGLPEGLVLQDVTVHEDGFRANLTGADVRLGP</sequence>
<dbReference type="Proteomes" id="UP001500974">
    <property type="component" value="Unassembled WGS sequence"/>
</dbReference>
<dbReference type="InterPro" id="IPR021373">
    <property type="entry name" value="DUF2993"/>
</dbReference>
<evidence type="ECO:0008006" key="5">
    <source>
        <dbReference type="Google" id="ProtNLM"/>
    </source>
</evidence>
<feature type="region of interest" description="Disordered" evidence="1">
    <location>
        <begin position="37"/>
        <end position="64"/>
    </location>
</feature>
<evidence type="ECO:0000256" key="2">
    <source>
        <dbReference type="SAM" id="Phobius"/>
    </source>
</evidence>
<dbReference type="EMBL" id="BAAAON010000003">
    <property type="protein sequence ID" value="GAA2177101.1"/>
    <property type="molecule type" value="Genomic_DNA"/>
</dbReference>
<keyword evidence="4" id="KW-1185">Reference proteome</keyword>
<evidence type="ECO:0000313" key="3">
    <source>
        <dbReference type="EMBL" id="GAA2177101.1"/>
    </source>
</evidence>
<keyword evidence="2" id="KW-0472">Membrane</keyword>
<accession>A0ABP5MRP7</accession>
<evidence type="ECO:0000313" key="4">
    <source>
        <dbReference type="Proteomes" id="UP001500974"/>
    </source>
</evidence>
<keyword evidence="2" id="KW-1133">Transmembrane helix</keyword>
<dbReference type="RefSeq" id="WP_346028541.1">
    <property type="nucleotide sequence ID" value="NZ_BAAAON010000003.1"/>
</dbReference>
<keyword evidence="2" id="KW-0812">Transmembrane</keyword>
<organism evidence="3 4">
    <name type="scientific">Arthrobacter parietis</name>
    <dbReference type="NCBI Taxonomy" id="271434"/>
    <lineage>
        <taxon>Bacteria</taxon>
        <taxon>Bacillati</taxon>
        <taxon>Actinomycetota</taxon>
        <taxon>Actinomycetes</taxon>
        <taxon>Micrococcales</taxon>
        <taxon>Micrococcaceae</taxon>
        <taxon>Arthrobacter</taxon>
    </lineage>
</organism>
<gene>
    <name evidence="3" type="ORF">GCM10009784_26380</name>
</gene>
<dbReference type="Pfam" id="PF11209">
    <property type="entry name" value="LmeA"/>
    <property type="match status" value="1"/>
</dbReference>
<comment type="caution">
    <text evidence="3">The sequence shown here is derived from an EMBL/GenBank/DDBJ whole genome shotgun (WGS) entry which is preliminary data.</text>
</comment>